<dbReference type="Proteomes" id="UP000828236">
    <property type="component" value="Unassembled WGS sequence"/>
</dbReference>
<reference evidence="15" key="1">
    <citation type="submission" date="2013-05" db="EMBL/GenBank/DDBJ databases">
        <authorList>
            <person name="Yim A.K.Y."/>
            <person name="Chan T.F."/>
            <person name="Ji K.M."/>
            <person name="Liu X.Y."/>
            <person name="Zhou J.W."/>
            <person name="Li R.Q."/>
            <person name="Yang K.Y."/>
            <person name="Li J."/>
            <person name="Li M."/>
            <person name="Law P.T.W."/>
            <person name="Wu Y.L."/>
            <person name="Cai Z.L."/>
            <person name="Qin H."/>
            <person name="Bao Y."/>
            <person name="Leung R.K.K."/>
            <person name="Ng P.K.S."/>
            <person name="Zou J."/>
            <person name="Zhong X.J."/>
            <person name="Ran P.X."/>
            <person name="Zhong N.S."/>
            <person name="Liu Z.G."/>
            <person name="Tsui S.K.W."/>
        </authorList>
    </citation>
    <scope>NUCLEOTIDE SEQUENCE</scope>
    <source>
        <strain evidence="15">Derf</strain>
        <tissue evidence="15">Whole organism</tissue>
    </source>
</reference>
<feature type="transmembrane region" description="Helical" evidence="11">
    <location>
        <begin position="872"/>
        <end position="890"/>
    </location>
</feature>
<reference evidence="15" key="4">
    <citation type="journal article" date="2022" name="Res Sq">
        <title>Comparative Genomics Reveals Insights into the Divergent Evolution of Astigmatic Mites and Household Pest Adaptations.</title>
        <authorList>
            <person name="Xiong Q."/>
            <person name="Wan A.T.-Y."/>
            <person name="Liu X.-Y."/>
            <person name="Fung C.S.-H."/>
            <person name="Xiao X."/>
            <person name="Malainual N."/>
            <person name="Hou J."/>
            <person name="Wang L."/>
            <person name="Wang M."/>
            <person name="Yang K."/>
            <person name="Cui Y."/>
            <person name="Leung E."/>
            <person name="Nong W."/>
            <person name="Shin S.-K."/>
            <person name="Au S."/>
            <person name="Jeong K.Y."/>
            <person name="Chew F.T."/>
            <person name="Hui J."/>
            <person name="Leung T.F."/>
            <person name="Tungtrongchitr A."/>
            <person name="Zhong N."/>
            <person name="Liu Z."/>
            <person name="Tsui S."/>
        </authorList>
    </citation>
    <scope>NUCLEOTIDE SEQUENCE</scope>
    <source>
        <strain evidence="15">Derf</strain>
        <tissue evidence="15">Whole organism</tissue>
    </source>
</reference>
<dbReference type="Gene3D" id="3.40.50.300">
    <property type="entry name" value="P-loop containing nucleotide triphosphate hydrolases"/>
    <property type="match status" value="2"/>
</dbReference>
<dbReference type="InterPro" id="IPR030240">
    <property type="entry name" value="ABCC4_TMD1"/>
</dbReference>
<evidence type="ECO:0000256" key="10">
    <source>
        <dbReference type="SAM" id="MobiDB-lite"/>
    </source>
</evidence>
<dbReference type="SMART" id="SM00382">
    <property type="entry name" value="AAA"/>
    <property type="match status" value="2"/>
</dbReference>
<dbReference type="GO" id="GO:0016887">
    <property type="term" value="F:ATP hydrolysis activity"/>
    <property type="evidence" value="ECO:0007669"/>
    <property type="project" value="InterPro"/>
</dbReference>
<feature type="compositionally biased region" description="Basic and acidic residues" evidence="10">
    <location>
        <begin position="638"/>
        <end position="658"/>
    </location>
</feature>
<feature type="transmembrane region" description="Helical" evidence="11">
    <location>
        <begin position="124"/>
        <end position="144"/>
    </location>
</feature>
<evidence type="ECO:0000256" key="9">
    <source>
        <dbReference type="ARBA" id="ARBA00023136"/>
    </source>
</evidence>
<dbReference type="EMBL" id="ASGP02000006">
    <property type="protein sequence ID" value="KAH9501030.1"/>
    <property type="molecule type" value="Genomic_DNA"/>
</dbReference>
<dbReference type="Pfam" id="PF00664">
    <property type="entry name" value="ABC_membrane"/>
    <property type="match status" value="2"/>
</dbReference>
<feature type="domain" description="ABC transporter" evidence="12">
    <location>
        <begin position="411"/>
        <end position="632"/>
    </location>
</feature>
<dbReference type="InterPro" id="IPR003593">
    <property type="entry name" value="AAA+_ATPase"/>
</dbReference>
<keyword evidence="9 11" id="KW-0472">Membrane</keyword>
<organism evidence="15 16">
    <name type="scientific">Dermatophagoides farinae</name>
    <name type="common">American house dust mite</name>
    <dbReference type="NCBI Taxonomy" id="6954"/>
    <lineage>
        <taxon>Eukaryota</taxon>
        <taxon>Metazoa</taxon>
        <taxon>Ecdysozoa</taxon>
        <taxon>Arthropoda</taxon>
        <taxon>Chelicerata</taxon>
        <taxon>Arachnida</taxon>
        <taxon>Acari</taxon>
        <taxon>Acariformes</taxon>
        <taxon>Sarcoptiformes</taxon>
        <taxon>Astigmata</taxon>
        <taxon>Psoroptidia</taxon>
        <taxon>Analgoidea</taxon>
        <taxon>Pyroglyphidae</taxon>
        <taxon>Dermatophagoidinae</taxon>
        <taxon>Dermatophagoides</taxon>
    </lineage>
</organism>
<dbReference type="PANTHER" id="PTHR24223">
    <property type="entry name" value="ATP-BINDING CASSETTE SUB-FAMILY C"/>
    <property type="match status" value="1"/>
</dbReference>
<evidence type="ECO:0000256" key="7">
    <source>
        <dbReference type="ARBA" id="ARBA00022840"/>
    </source>
</evidence>
<reference evidence="14" key="2">
    <citation type="submission" date="2020-06" db="EMBL/GenBank/DDBJ databases">
        <authorList>
            <person name="Ji K."/>
            <person name="Li J."/>
        </authorList>
    </citation>
    <scope>NUCLEOTIDE SEQUENCE</scope>
    <source>
        <strain evidence="14">JKM2019</strain>
        <tissue evidence="14">Whole body</tissue>
    </source>
</reference>
<dbReference type="CDD" id="cd03244">
    <property type="entry name" value="ABCC_MRP_domain2"/>
    <property type="match status" value="1"/>
</dbReference>
<feature type="transmembrane region" description="Helical" evidence="11">
    <location>
        <begin position="846"/>
        <end position="866"/>
    </location>
</feature>
<feature type="transmembrane region" description="Helical" evidence="11">
    <location>
        <begin position="226"/>
        <end position="246"/>
    </location>
</feature>
<dbReference type="InterPro" id="IPR027417">
    <property type="entry name" value="P-loop_NTPase"/>
</dbReference>
<feature type="domain" description="ABC transporter" evidence="12">
    <location>
        <begin position="1049"/>
        <end position="1282"/>
    </location>
</feature>
<gene>
    <name evidence="15" type="primary">ABCC4_6</name>
    <name evidence="15" type="ORF">DERF_011901</name>
    <name evidence="14" type="ORF">HUG17_9112</name>
</gene>
<dbReference type="OrthoDB" id="6500128at2759"/>
<dbReference type="GO" id="GO:0016020">
    <property type="term" value="C:membrane"/>
    <property type="evidence" value="ECO:0007669"/>
    <property type="project" value="UniProtKB-SubCell"/>
</dbReference>
<keyword evidence="4 11" id="KW-0812">Transmembrane</keyword>
<dbReference type="FunFam" id="1.20.1560.10:FF:000014">
    <property type="entry name" value="Multidrug resistance-associated protein member 4"/>
    <property type="match status" value="1"/>
</dbReference>
<keyword evidence="3" id="KW-0813">Transport</keyword>
<evidence type="ECO:0000259" key="13">
    <source>
        <dbReference type="PROSITE" id="PS50929"/>
    </source>
</evidence>
<evidence type="ECO:0000256" key="3">
    <source>
        <dbReference type="ARBA" id="ARBA00022448"/>
    </source>
</evidence>
<comment type="caution">
    <text evidence="15">The sequence shown here is derived from an EMBL/GenBank/DDBJ whole genome shotgun (WGS) entry which is preliminary data.</text>
</comment>
<comment type="similarity">
    <text evidence="2">Belongs to the ABC transporter superfamily. ABCC family. Conjugate transporter (TC 3.A.1.208) subfamily.</text>
</comment>
<dbReference type="CDD" id="cd18593">
    <property type="entry name" value="ABC_6TM_MRP4_D1_like"/>
    <property type="match status" value="1"/>
</dbReference>
<evidence type="ECO:0000256" key="1">
    <source>
        <dbReference type="ARBA" id="ARBA00004141"/>
    </source>
</evidence>
<dbReference type="SUPFAM" id="SSF90123">
    <property type="entry name" value="ABC transporter transmembrane region"/>
    <property type="match status" value="2"/>
</dbReference>
<dbReference type="GO" id="GO:0005524">
    <property type="term" value="F:ATP binding"/>
    <property type="evidence" value="ECO:0007669"/>
    <property type="project" value="UniProtKB-KW"/>
</dbReference>
<dbReference type="SUPFAM" id="SSF52540">
    <property type="entry name" value="P-loop containing nucleoside triphosphate hydrolases"/>
    <property type="match status" value="2"/>
</dbReference>
<dbReference type="CDD" id="cd03250">
    <property type="entry name" value="ABCC_MRP_domain1"/>
    <property type="match status" value="1"/>
</dbReference>
<keyword evidence="5" id="KW-0677">Repeat</keyword>
<feature type="transmembrane region" description="Helical" evidence="11">
    <location>
        <begin position="201"/>
        <end position="220"/>
    </location>
</feature>
<proteinExistence type="inferred from homology"/>
<comment type="subcellular location">
    <subcellularLocation>
        <location evidence="1">Membrane</location>
        <topology evidence="1">Multi-pass membrane protein</topology>
    </subcellularLocation>
</comment>
<dbReference type="FunFam" id="3.40.50.300:FF:000163">
    <property type="entry name" value="Multidrug resistance-associated protein member 4"/>
    <property type="match status" value="1"/>
</dbReference>
<evidence type="ECO:0000256" key="2">
    <source>
        <dbReference type="ARBA" id="ARBA00009726"/>
    </source>
</evidence>
<dbReference type="Gene3D" id="1.20.1560.10">
    <property type="entry name" value="ABC transporter type 1, transmembrane domain"/>
    <property type="match status" value="2"/>
</dbReference>
<evidence type="ECO:0000256" key="6">
    <source>
        <dbReference type="ARBA" id="ARBA00022741"/>
    </source>
</evidence>
<keyword evidence="7" id="KW-0067">ATP-binding</keyword>
<dbReference type="PROSITE" id="PS00211">
    <property type="entry name" value="ABC_TRANSPORTER_1"/>
    <property type="match status" value="2"/>
</dbReference>
<sequence>MNHEEIITKPSKFDKSFFINKIYSTWVFPLYYKGLKNEIQMQDLTKCSTSDDTKILCDELEKNWQQELRKKNPSFALATIKSFKKHMLFSFILFLFEECFLRNVQPLMLAKVIDFFARPSEDQYLWACLNAAGVVGASFFYILCHHPACYGSVRCAIKVRVAWCTLMYKKALRLHNSAFKKTTVGQILNLMSNDVSRFDEFCIIASYMIAAPIQTIIGMYICYLYIGYYCFIGLVILLLFIPFNSFNGRIFLKVRTKVAALSDTRIRIVSEIIKGMRVIKMYAWEDHFSKLISESRRREMIQIRNATFLRAMNISISLVAGRIILFSMFITYVLQGHFLNADKVFVVMTIVNTLRHTMTWLFPNSIALLSELSVSCKRVQTFLELDEIEQQSIAYHKTNVPSKNNEPAISIKQMNAIWTKGLEPPSLNGLSLDVKKGELIAVIGSVGAGKSTFLMSLMNEIQITTGTIELNGRIAYASQEPWSYNGSLRDNVLFGKPYNGKKYHACIDVCAMKRDLKQLQYGDRTLVGERGVTLSGGQKARLTLARALYNDADIYLLDDPLSAVDAEVANHIFEKCISYYLRSKTVILVTHQMQFIRKASRILVLHEGRQMAFGSFDEIINSGIDLVTLIQRTEKEQVDKKLSGTQRQDSETQNRVRTDSMTSRYSTATNIVHELNRAESCVDIAPNEQVIADEEKTKGSISSKIYWEYIRAGSGPILMTSMILSSIISQILFHYTDVWLSNWTNREDIATTNDTDNDLIDSDDIHPVETNNVIIYTTLVVTQFLGMIIRSATFFAMCIFASINLHNRIFYCLMRSPISFFDTVPTGRILNRFTKDMGIVDEQLPLAAYDLNLIIAQVIGTCVVVALSQWYLIFPAIIMIIFILIVRAAYIRTARDLKRYEAIARSPLFNHMTVTLNGLATIRAFDVSQIFTDQYYRYQNDHTATYFVCYSSSRFLGICMDIICIGYIVIVATSLMAFYHGIQSGTAGLAFTMALGLTGMTQWGVRQSAEVENQMTSVERIIEYSTLKPEASLKSDYKFPINWPQNGQVIFDHVYLTYDGSSAPVLKDLCLEICGGEKIGIVGRTGAGKSSILTALFRMVEIDGKITIDGVNCRDIGLHELRSKMSIIPQEPVAFIGALRKNLDPFDERNDEEIWDALEKVQLKNVVNEMSGKLEYQLSEGGGNLSVGQRQLICLARALLRRNKILVLDEATANVDHHTDDLIQKTIRNNFEDCTVITIAHRLNTIIDSDRILVLDAGRVSQFDTPCNLIQDLQGIFYNLIQQTGPQMAEKLKAMAAATKR</sequence>
<evidence type="ECO:0000313" key="16">
    <source>
        <dbReference type="Proteomes" id="UP000790347"/>
    </source>
</evidence>
<dbReference type="PROSITE" id="PS50929">
    <property type="entry name" value="ABC_TM1F"/>
    <property type="match status" value="2"/>
</dbReference>
<dbReference type="InterPro" id="IPR011527">
    <property type="entry name" value="ABC1_TM_dom"/>
</dbReference>
<feature type="transmembrane region" description="Helical" evidence="11">
    <location>
        <begin position="307"/>
        <end position="334"/>
    </location>
</feature>
<reference evidence="14" key="3">
    <citation type="journal article" date="2021" name="World Allergy Organ. J.">
        <title>Chromosome-level assembly of Dermatophagoides farinae genome and transcriptome reveals two novel allergens Der f 37 and Der f 39.</title>
        <authorList>
            <person name="Chen J."/>
            <person name="Cai Z."/>
            <person name="Fan D."/>
            <person name="Hu J."/>
            <person name="Hou Y."/>
            <person name="He Y."/>
            <person name="Zhang Z."/>
            <person name="Zhao Z."/>
            <person name="Gao P."/>
            <person name="Hu W."/>
            <person name="Sun J."/>
            <person name="Li J."/>
            <person name="Ji K."/>
        </authorList>
    </citation>
    <scope>NUCLEOTIDE SEQUENCE</scope>
    <source>
        <strain evidence="14">JKM2019</strain>
    </source>
</reference>
<evidence type="ECO:0000256" key="5">
    <source>
        <dbReference type="ARBA" id="ARBA00022737"/>
    </source>
</evidence>
<protein>
    <submittedName>
        <fullName evidence="14 15">Multidrug resistance-associated protein 4</fullName>
    </submittedName>
</protein>
<keyword evidence="16" id="KW-1185">Reference proteome</keyword>
<dbReference type="InterPro" id="IPR003439">
    <property type="entry name" value="ABC_transporter-like_ATP-bd"/>
</dbReference>
<feature type="region of interest" description="Disordered" evidence="10">
    <location>
        <begin position="638"/>
        <end position="660"/>
    </location>
</feature>
<name>A0A922HNL5_DERFA</name>
<dbReference type="Proteomes" id="UP000790347">
    <property type="component" value="Unassembled WGS sequence"/>
</dbReference>
<evidence type="ECO:0000256" key="8">
    <source>
        <dbReference type="ARBA" id="ARBA00022989"/>
    </source>
</evidence>
<evidence type="ECO:0000256" key="4">
    <source>
        <dbReference type="ARBA" id="ARBA00022692"/>
    </source>
</evidence>
<feature type="domain" description="ABC transmembrane type-1" evidence="13">
    <location>
        <begin position="722"/>
        <end position="1013"/>
    </location>
</feature>
<keyword evidence="8 11" id="KW-1133">Transmembrane helix</keyword>
<keyword evidence="6" id="KW-0547">Nucleotide-binding</keyword>
<dbReference type="PANTHER" id="PTHR24223:SF456">
    <property type="entry name" value="MULTIDRUG RESISTANCE-ASSOCIATED PROTEIN LETHAL(2)03659"/>
    <property type="match status" value="1"/>
</dbReference>
<dbReference type="EMBL" id="SDOV01000008">
    <property type="protein sequence ID" value="KAH7638008.1"/>
    <property type="molecule type" value="Genomic_DNA"/>
</dbReference>
<accession>A0A922HNL5</accession>
<dbReference type="InterPro" id="IPR017871">
    <property type="entry name" value="ABC_transporter-like_CS"/>
</dbReference>
<evidence type="ECO:0000313" key="15">
    <source>
        <dbReference type="EMBL" id="KAH9501030.1"/>
    </source>
</evidence>
<feature type="transmembrane region" description="Helical" evidence="11">
    <location>
        <begin position="784"/>
        <end position="805"/>
    </location>
</feature>
<evidence type="ECO:0000313" key="14">
    <source>
        <dbReference type="EMBL" id="KAH7638008.1"/>
    </source>
</evidence>
<dbReference type="Pfam" id="PF00005">
    <property type="entry name" value="ABC_tran"/>
    <property type="match status" value="2"/>
</dbReference>
<dbReference type="InterPro" id="IPR050173">
    <property type="entry name" value="ABC_transporter_C-like"/>
</dbReference>
<evidence type="ECO:0000259" key="12">
    <source>
        <dbReference type="PROSITE" id="PS50893"/>
    </source>
</evidence>
<dbReference type="FunFam" id="3.40.50.300:FF:000973">
    <property type="entry name" value="Multidrug resistance-associated protein 4"/>
    <property type="match status" value="1"/>
</dbReference>
<evidence type="ECO:0000256" key="11">
    <source>
        <dbReference type="SAM" id="Phobius"/>
    </source>
</evidence>
<dbReference type="FunFam" id="1.20.1560.10:FF:000026">
    <property type="entry name" value="Multidrug resistance-associated protein lethal(2)03659"/>
    <property type="match status" value="1"/>
</dbReference>
<feature type="transmembrane region" description="Helical" evidence="11">
    <location>
        <begin position="87"/>
        <end position="104"/>
    </location>
</feature>
<dbReference type="InterPro" id="IPR036640">
    <property type="entry name" value="ABC1_TM_sf"/>
</dbReference>
<feature type="transmembrane region" description="Helical" evidence="11">
    <location>
        <begin position="955"/>
        <end position="979"/>
    </location>
</feature>
<feature type="domain" description="ABC transmembrane type-1" evidence="13">
    <location>
        <begin position="104"/>
        <end position="370"/>
    </location>
</feature>
<dbReference type="PROSITE" id="PS50893">
    <property type="entry name" value="ABC_TRANSPORTER_2"/>
    <property type="match status" value="2"/>
</dbReference>
<dbReference type="GO" id="GO:0140359">
    <property type="term" value="F:ABC-type transporter activity"/>
    <property type="evidence" value="ECO:0007669"/>
    <property type="project" value="InterPro"/>
</dbReference>